<reference evidence="2" key="1">
    <citation type="journal article" date="2020" name="Stud. Mycol.">
        <title>101 Dothideomycetes genomes: a test case for predicting lifestyles and emergence of pathogens.</title>
        <authorList>
            <person name="Haridas S."/>
            <person name="Albert R."/>
            <person name="Binder M."/>
            <person name="Bloem J."/>
            <person name="Labutti K."/>
            <person name="Salamov A."/>
            <person name="Andreopoulos B."/>
            <person name="Baker S."/>
            <person name="Barry K."/>
            <person name="Bills G."/>
            <person name="Bluhm B."/>
            <person name="Cannon C."/>
            <person name="Castanera R."/>
            <person name="Culley D."/>
            <person name="Daum C."/>
            <person name="Ezra D."/>
            <person name="Gonzalez J."/>
            <person name="Henrissat B."/>
            <person name="Kuo A."/>
            <person name="Liang C."/>
            <person name="Lipzen A."/>
            <person name="Lutzoni F."/>
            <person name="Magnuson J."/>
            <person name="Mondo S."/>
            <person name="Nolan M."/>
            <person name="Ohm R."/>
            <person name="Pangilinan J."/>
            <person name="Park H.-J."/>
            <person name="Ramirez L."/>
            <person name="Alfaro M."/>
            <person name="Sun H."/>
            <person name="Tritt A."/>
            <person name="Yoshinaga Y."/>
            <person name="Zwiers L.-H."/>
            <person name="Turgeon B."/>
            <person name="Goodwin S."/>
            <person name="Spatafora J."/>
            <person name="Crous P."/>
            <person name="Grigoriev I."/>
        </authorList>
    </citation>
    <scope>NUCLEOTIDE SEQUENCE</scope>
    <source>
        <strain evidence="2">CBS 627.86</strain>
    </source>
</reference>
<sequence>MDNTLVTYEPADYAFSLGDTAFPFGWEGIPGSWPRRLLHIPTMTSLERREGNFYGRWKEPQYGILTYTWGRWQRKDGPRLGILGTSWTIPAVDEEHFTTQSFERIIKRMGEDVEFAWLDVACIDQENDTVKMDEIRKQVSIFTTAHRVYVWLSRLPTNTLTTALDDVFRCETHLYDDDTRALGKSLPDVLTDLLHSLDTIFRDPWFTSLWTLQEGTLRRDALVLSREGDTVPVALIPKLNVYLGFLLNAFFHLRTAIAGHLSRKEWNIEVEPLSNKIVNLIRNAGYDHAPFCQNPNIQYGAANRRITSFPLDRIYGITAIYGIQIGDHANSVCTFEELEYEFAAAINKYSPRLGQMFVHTHQPDEGCTWKITQRSRVPNELETFNRDLLDTCTIIPGSRKSASFEGPTCSFASLLKVWLSRKLDTYEDSDYIYPARIRVDDYLPDMYPSLPRLLGGAFDNEEQGLEAYLPLADALLKTFEPVKLLVLRLGEYRKTPQDRFMVGLVLLSSGASEAGYQRLGLCTWLDETFNGVEDPEWEHQHGRIY</sequence>
<dbReference type="Pfam" id="PF06985">
    <property type="entry name" value="HET"/>
    <property type="match status" value="1"/>
</dbReference>
<dbReference type="Proteomes" id="UP000799770">
    <property type="component" value="Unassembled WGS sequence"/>
</dbReference>
<evidence type="ECO:0000313" key="2">
    <source>
        <dbReference type="EMBL" id="KAF2122740.1"/>
    </source>
</evidence>
<name>A0A6A5ZSU7_9PLEO</name>
<gene>
    <name evidence="2" type="ORF">BDV96DRAFT_561298</name>
</gene>
<dbReference type="AlphaFoldDB" id="A0A6A5ZSU7"/>
<dbReference type="InterPro" id="IPR052895">
    <property type="entry name" value="HetReg/Transcr_Mod"/>
</dbReference>
<keyword evidence="3" id="KW-1185">Reference proteome</keyword>
<proteinExistence type="predicted"/>
<dbReference type="PANTHER" id="PTHR24148:SF64">
    <property type="entry name" value="HETEROKARYON INCOMPATIBILITY DOMAIN-CONTAINING PROTEIN"/>
    <property type="match status" value="1"/>
</dbReference>
<organism evidence="2 3">
    <name type="scientific">Lophiotrema nucula</name>
    <dbReference type="NCBI Taxonomy" id="690887"/>
    <lineage>
        <taxon>Eukaryota</taxon>
        <taxon>Fungi</taxon>
        <taxon>Dikarya</taxon>
        <taxon>Ascomycota</taxon>
        <taxon>Pezizomycotina</taxon>
        <taxon>Dothideomycetes</taxon>
        <taxon>Pleosporomycetidae</taxon>
        <taxon>Pleosporales</taxon>
        <taxon>Lophiotremataceae</taxon>
        <taxon>Lophiotrema</taxon>
    </lineage>
</organism>
<dbReference type="OrthoDB" id="2157530at2759"/>
<dbReference type="EMBL" id="ML977310">
    <property type="protein sequence ID" value="KAF2122740.1"/>
    <property type="molecule type" value="Genomic_DNA"/>
</dbReference>
<protein>
    <recommendedName>
        <fullName evidence="1">Heterokaryon incompatibility domain-containing protein</fullName>
    </recommendedName>
</protein>
<accession>A0A6A5ZSU7</accession>
<dbReference type="InterPro" id="IPR010730">
    <property type="entry name" value="HET"/>
</dbReference>
<evidence type="ECO:0000313" key="3">
    <source>
        <dbReference type="Proteomes" id="UP000799770"/>
    </source>
</evidence>
<feature type="domain" description="Heterokaryon incompatibility" evidence="1">
    <location>
        <begin position="62"/>
        <end position="214"/>
    </location>
</feature>
<evidence type="ECO:0000259" key="1">
    <source>
        <dbReference type="Pfam" id="PF06985"/>
    </source>
</evidence>
<dbReference type="PANTHER" id="PTHR24148">
    <property type="entry name" value="ANKYRIN REPEAT DOMAIN-CONTAINING PROTEIN 39 HOMOLOG-RELATED"/>
    <property type="match status" value="1"/>
</dbReference>